<dbReference type="GO" id="GO:0000981">
    <property type="term" value="F:DNA-binding transcription factor activity, RNA polymerase II-specific"/>
    <property type="evidence" value="ECO:0007669"/>
    <property type="project" value="InterPro"/>
</dbReference>
<keyword evidence="8" id="KW-1185">Reference proteome</keyword>
<protein>
    <recommendedName>
        <fullName evidence="6">Zn(2)-C6 fungal-type domain-containing protein</fullName>
    </recommendedName>
</protein>
<evidence type="ECO:0000256" key="4">
    <source>
        <dbReference type="ARBA" id="ARBA00023163"/>
    </source>
</evidence>
<dbReference type="OrthoDB" id="2309723at2759"/>
<dbReference type="Gene3D" id="4.10.240.10">
    <property type="entry name" value="Zn(2)-C6 fungal-type DNA-binding domain"/>
    <property type="match status" value="1"/>
</dbReference>
<name>A0A8H6SYD6_9AGAR</name>
<sequence>MDTESSTSTKRTLPRNQACYPCRHRKMRCDGQRPVCGQCRRSAREEDCEYTDNYSRARAEVLEEDISRIQFRIHQLEHPQEAKTDVMLLDPYKQVTHFRMPGLHQVLDASTSSAMLLHPPSRVPTPDAWWTAEELPPHLAKNLLDTFMTSAASFGFFLDPEQVYNASMLSVPINHHSRPTPALTSAIYLAAISISPSPSLKMHEAVFRTRALSSVSNALAGLHPKRVLHALQAEVILAWYFYGVGKLLEGLYHTATAVSLGVTSDIYSMRNGHVRPGAMLLADSDADGEEHVNACWEIVVLDRAWSVVMNTLPNWTNPIETPWPGTKVSEMTDIVQTFLAVGDHQPPKSSKELLAKAAVLWEAANHLVTRSEWKPGSPHNAEAAQAFYDQFSAIDKRIEEVCSPESPSGQSEPSPTDQQIDLVGRSMAHAAEIQLHRPFAQDSSLTQAHSQQRFLDAARAILHLARTHPAIVGSPQTFISPILAPIWAIACRVILHELQQNPTDHELRWEFDSSFAAMRVYMSNSLFMQYHLQKIQDEYDVASSA</sequence>
<evidence type="ECO:0000256" key="1">
    <source>
        <dbReference type="ARBA" id="ARBA00004123"/>
    </source>
</evidence>
<reference evidence="7" key="1">
    <citation type="submission" date="2020-05" db="EMBL/GenBank/DDBJ databases">
        <title>Mycena genomes resolve the evolution of fungal bioluminescence.</title>
        <authorList>
            <person name="Tsai I.J."/>
        </authorList>
    </citation>
    <scope>NUCLEOTIDE SEQUENCE</scope>
    <source>
        <strain evidence="7">171206Taipei</strain>
    </source>
</reference>
<dbReference type="GO" id="GO:0008270">
    <property type="term" value="F:zinc ion binding"/>
    <property type="evidence" value="ECO:0007669"/>
    <property type="project" value="InterPro"/>
</dbReference>
<dbReference type="PROSITE" id="PS00463">
    <property type="entry name" value="ZN2_CY6_FUNGAL_1"/>
    <property type="match status" value="1"/>
</dbReference>
<proteinExistence type="predicted"/>
<feature type="domain" description="Zn(2)-C6 fungal-type" evidence="6">
    <location>
        <begin position="18"/>
        <end position="50"/>
    </location>
</feature>
<dbReference type="InterPro" id="IPR036864">
    <property type="entry name" value="Zn2-C6_fun-type_DNA-bd_sf"/>
</dbReference>
<dbReference type="Proteomes" id="UP000636479">
    <property type="component" value="Unassembled WGS sequence"/>
</dbReference>
<keyword evidence="2" id="KW-0479">Metal-binding</keyword>
<evidence type="ECO:0000313" key="7">
    <source>
        <dbReference type="EMBL" id="KAF7307568.1"/>
    </source>
</evidence>
<dbReference type="PANTHER" id="PTHR47338">
    <property type="entry name" value="ZN(II)2CYS6 TRANSCRIPTION FACTOR (EUROFUNG)-RELATED"/>
    <property type="match status" value="1"/>
</dbReference>
<evidence type="ECO:0000259" key="6">
    <source>
        <dbReference type="PROSITE" id="PS50048"/>
    </source>
</evidence>
<keyword evidence="3" id="KW-0805">Transcription regulation</keyword>
<keyword evidence="4" id="KW-0804">Transcription</keyword>
<dbReference type="SUPFAM" id="SSF57701">
    <property type="entry name" value="Zn2/Cys6 DNA-binding domain"/>
    <property type="match status" value="1"/>
</dbReference>
<comment type="subcellular location">
    <subcellularLocation>
        <location evidence="1">Nucleus</location>
    </subcellularLocation>
</comment>
<evidence type="ECO:0000256" key="5">
    <source>
        <dbReference type="ARBA" id="ARBA00023242"/>
    </source>
</evidence>
<dbReference type="PANTHER" id="PTHR47338:SF29">
    <property type="entry name" value="ZN(2)-C6 FUNGAL-TYPE DOMAIN-CONTAINING PROTEIN"/>
    <property type="match status" value="1"/>
</dbReference>
<dbReference type="InterPro" id="IPR001138">
    <property type="entry name" value="Zn2Cys6_DnaBD"/>
</dbReference>
<dbReference type="CDD" id="cd00067">
    <property type="entry name" value="GAL4"/>
    <property type="match status" value="1"/>
</dbReference>
<gene>
    <name evidence="7" type="ORF">MIND_00551600</name>
</gene>
<dbReference type="Pfam" id="PF00172">
    <property type="entry name" value="Zn_clus"/>
    <property type="match status" value="1"/>
</dbReference>
<dbReference type="CDD" id="cd12148">
    <property type="entry name" value="fungal_TF_MHR"/>
    <property type="match status" value="1"/>
</dbReference>
<keyword evidence="5" id="KW-0539">Nucleus</keyword>
<dbReference type="GO" id="GO:0005634">
    <property type="term" value="C:nucleus"/>
    <property type="evidence" value="ECO:0007669"/>
    <property type="project" value="UniProtKB-SubCell"/>
</dbReference>
<evidence type="ECO:0000256" key="2">
    <source>
        <dbReference type="ARBA" id="ARBA00022723"/>
    </source>
</evidence>
<dbReference type="RefSeq" id="XP_037222587.1">
    <property type="nucleotide sequence ID" value="XM_037362295.1"/>
</dbReference>
<accession>A0A8H6SYD6</accession>
<evidence type="ECO:0000256" key="3">
    <source>
        <dbReference type="ARBA" id="ARBA00023015"/>
    </source>
</evidence>
<evidence type="ECO:0000313" key="8">
    <source>
        <dbReference type="Proteomes" id="UP000636479"/>
    </source>
</evidence>
<dbReference type="EMBL" id="JACAZF010000004">
    <property type="protein sequence ID" value="KAF7307568.1"/>
    <property type="molecule type" value="Genomic_DNA"/>
</dbReference>
<dbReference type="SMART" id="SM00066">
    <property type="entry name" value="GAL4"/>
    <property type="match status" value="1"/>
</dbReference>
<comment type="caution">
    <text evidence="7">The sequence shown here is derived from an EMBL/GenBank/DDBJ whole genome shotgun (WGS) entry which is preliminary data.</text>
</comment>
<organism evidence="7 8">
    <name type="scientific">Mycena indigotica</name>
    <dbReference type="NCBI Taxonomy" id="2126181"/>
    <lineage>
        <taxon>Eukaryota</taxon>
        <taxon>Fungi</taxon>
        <taxon>Dikarya</taxon>
        <taxon>Basidiomycota</taxon>
        <taxon>Agaricomycotina</taxon>
        <taxon>Agaricomycetes</taxon>
        <taxon>Agaricomycetidae</taxon>
        <taxon>Agaricales</taxon>
        <taxon>Marasmiineae</taxon>
        <taxon>Mycenaceae</taxon>
        <taxon>Mycena</taxon>
    </lineage>
</organism>
<dbReference type="GeneID" id="59344811"/>
<dbReference type="AlphaFoldDB" id="A0A8H6SYD6"/>
<dbReference type="PROSITE" id="PS50048">
    <property type="entry name" value="ZN2_CY6_FUNGAL_2"/>
    <property type="match status" value="1"/>
</dbReference>
<dbReference type="InterPro" id="IPR050815">
    <property type="entry name" value="TF_fung"/>
</dbReference>